<evidence type="ECO:0000256" key="4">
    <source>
        <dbReference type="ARBA" id="ARBA00022777"/>
    </source>
</evidence>
<dbReference type="InterPro" id="IPR017441">
    <property type="entry name" value="Protein_kinase_ATP_BS"/>
</dbReference>
<evidence type="ECO:0000256" key="7">
    <source>
        <dbReference type="PIRSR" id="PIRSR630616-2"/>
    </source>
</evidence>
<accession>A0A8T1UN20</accession>
<dbReference type="InterPro" id="IPR030616">
    <property type="entry name" value="Aur-like"/>
</dbReference>
<keyword evidence="3 7" id="KW-0547">Nucleotide-binding</keyword>
<keyword evidence="1 10" id="KW-0723">Serine/threonine-protein kinase</keyword>
<dbReference type="PROSITE" id="PS00108">
    <property type="entry name" value="PROTEIN_KINASE_ST"/>
    <property type="match status" value="1"/>
</dbReference>
<comment type="similarity">
    <text evidence="10">Belongs to the protein kinase superfamily.</text>
</comment>
<evidence type="ECO:0000259" key="11">
    <source>
        <dbReference type="PROSITE" id="PS50011"/>
    </source>
</evidence>
<protein>
    <recommendedName>
        <fullName evidence="11">Protein kinase domain-containing protein</fullName>
    </recommendedName>
</protein>
<name>A0A8T1UN20_9STRA</name>
<gene>
    <name evidence="12" type="ORF">JG687_00004651</name>
</gene>
<feature type="cross-link" description="Glycyl lysine isopeptide (Lys-Gly) (interchain with G-Cter in SUMO2)" evidence="8">
    <location>
        <position position="171"/>
    </location>
</feature>
<dbReference type="InterPro" id="IPR000719">
    <property type="entry name" value="Prot_kinase_dom"/>
</dbReference>
<organism evidence="12 13">
    <name type="scientific">Phytophthora cactorum</name>
    <dbReference type="NCBI Taxonomy" id="29920"/>
    <lineage>
        <taxon>Eukaryota</taxon>
        <taxon>Sar</taxon>
        <taxon>Stramenopiles</taxon>
        <taxon>Oomycota</taxon>
        <taxon>Peronosporomycetes</taxon>
        <taxon>Peronosporales</taxon>
        <taxon>Peronosporaceae</taxon>
        <taxon>Phytophthora</taxon>
    </lineage>
</organism>
<dbReference type="GO" id="GO:0004674">
    <property type="term" value="F:protein serine/threonine kinase activity"/>
    <property type="evidence" value="ECO:0007669"/>
    <property type="project" value="UniProtKB-KW"/>
</dbReference>
<feature type="active site" description="Proton acceptor" evidence="6">
    <location>
        <position position="169"/>
    </location>
</feature>
<feature type="domain" description="Protein kinase" evidence="11">
    <location>
        <begin position="31"/>
        <end position="312"/>
    </location>
</feature>
<keyword evidence="5 7" id="KW-0067">ATP-binding</keyword>
<keyword evidence="4" id="KW-0418">Kinase</keyword>
<evidence type="ECO:0000313" key="12">
    <source>
        <dbReference type="EMBL" id="KAG6966814.1"/>
    </source>
</evidence>
<dbReference type="PROSITE" id="PS00107">
    <property type="entry name" value="PROTEIN_KINASE_ATP"/>
    <property type="match status" value="1"/>
</dbReference>
<dbReference type="GO" id="GO:0005524">
    <property type="term" value="F:ATP binding"/>
    <property type="evidence" value="ECO:0007669"/>
    <property type="project" value="UniProtKB-UniRule"/>
</dbReference>
<evidence type="ECO:0000256" key="3">
    <source>
        <dbReference type="ARBA" id="ARBA00022741"/>
    </source>
</evidence>
<dbReference type="AlphaFoldDB" id="A0A8T1UN20"/>
<feature type="binding site" evidence="7">
    <location>
        <begin position="173"/>
        <end position="174"/>
    </location>
    <ligand>
        <name>ATP</name>
        <dbReference type="ChEBI" id="CHEBI:30616"/>
    </ligand>
</feature>
<evidence type="ECO:0000256" key="6">
    <source>
        <dbReference type="PIRSR" id="PIRSR630616-1"/>
    </source>
</evidence>
<feature type="binding site" evidence="7">
    <location>
        <position position="187"/>
    </location>
    <ligand>
        <name>ATP</name>
        <dbReference type="ChEBI" id="CHEBI:30616"/>
    </ligand>
</feature>
<dbReference type="SMART" id="SM00220">
    <property type="entry name" value="S_TKc"/>
    <property type="match status" value="1"/>
</dbReference>
<dbReference type="PANTHER" id="PTHR24350">
    <property type="entry name" value="SERINE/THREONINE-PROTEIN KINASE IAL-RELATED"/>
    <property type="match status" value="1"/>
</dbReference>
<dbReference type="VEuPathDB" id="FungiDB:PC110_g9300"/>
<comment type="caution">
    <text evidence="12">The sequence shown here is derived from an EMBL/GenBank/DDBJ whole genome shotgun (WGS) entry which is preliminary data.</text>
</comment>
<reference evidence="12" key="1">
    <citation type="submission" date="2021-01" db="EMBL/GenBank/DDBJ databases">
        <title>Phytophthora aleatoria, a newly-described species from Pinus radiata is distinct from Phytophthora cactorum isolates based on comparative genomics.</title>
        <authorList>
            <person name="Mcdougal R."/>
            <person name="Panda P."/>
            <person name="Williams N."/>
            <person name="Studholme D.J."/>
        </authorList>
    </citation>
    <scope>NUCLEOTIDE SEQUENCE</scope>
    <source>
        <strain evidence="12">NZFS 3830</strain>
    </source>
</reference>
<evidence type="ECO:0000313" key="13">
    <source>
        <dbReference type="Proteomes" id="UP000688947"/>
    </source>
</evidence>
<evidence type="ECO:0000256" key="9">
    <source>
        <dbReference type="PROSITE-ProRule" id="PRU10141"/>
    </source>
</evidence>
<dbReference type="Pfam" id="PF00069">
    <property type="entry name" value="Pkinase"/>
    <property type="match status" value="1"/>
</dbReference>
<dbReference type="Proteomes" id="UP000688947">
    <property type="component" value="Unassembled WGS sequence"/>
</dbReference>
<dbReference type="OrthoDB" id="4062651at2759"/>
<evidence type="ECO:0000256" key="2">
    <source>
        <dbReference type="ARBA" id="ARBA00022679"/>
    </source>
</evidence>
<dbReference type="EMBL" id="JAENGZ010000163">
    <property type="protein sequence ID" value="KAG6966814.1"/>
    <property type="molecule type" value="Genomic_DNA"/>
</dbReference>
<evidence type="ECO:0000256" key="10">
    <source>
        <dbReference type="RuleBase" id="RU000304"/>
    </source>
</evidence>
<dbReference type="PROSITE" id="PS50011">
    <property type="entry name" value="PROTEIN_KINASE_DOM"/>
    <property type="match status" value="1"/>
</dbReference>
<dbReference type="InterPro" id="IPR008271">
    <property type="entry name" value="Ser/Thr_kinase_AS"/>
</dbReference>
<evidence type="ECO:0000256" key="1">
    <source>
        <dbReference type="ARBA" id="ARBA00022527"/>
    </source>
</evidence>
<feature type="binding site" evidence="7 9">
    <location>
        <position position="60"/>
    </location>
    <ligand>
        <name>ATP</name>
        <dbReference type="ChEBI" id="CHEBI:30616"/>
    </ligand>
</feature>
<evidence type="ECO:0000256" key="5">
    <source>
        <dbReference type="ARBA" id="ARBA00022840"/>
    </source>
</evidence>
<evidence type="ECO:0000256" key="8">
    <source>
        <dbReference type="PIRSR" id="PIRSR630616-3"/>
    </source>
</evidence>
<sequence>MLACVATSTPSPLRLQMPADEQNQQLHKGPYTIIKELGSGLHGRVLLAYDERLQRDVAVKLPAALTVNTLTTDRVNVDELEHQVTSIVHECNAMRRVQHPNVLQIDRLVSGKKGDYDYVAMVTEFTPNGDMFDLLEAGGALPEPLVKVYACQLLRALEACHANGVVHRDVKPENLLLDANYQLKLADFGVAATAPTGADATEVFSRDESGTALYMAPEIKSRRTYRGTPVDVWSAGVVLFILVTGLPPFNEASKGDAWYDDLLDGDLEHFWASQPEEVLQTMTPGAQDLISSMLVAPDERITVSEALQHPWLRGADCVDSYLIRHAVSTHLEAALAASKMETAPAERRY</sequence>
<keyword evidence="2" id="KW-0808">Transferase</keyword>
<proteinExistence type="inferred from homology"/>